<name>A0A8S1KRF9_PARPR</name>
<protein>
    <submittedName>
        <fullName evidence="1">Uncharacterized protein</fullName>
    </submittedName>
</protein>
<accession>A0A8S1KRF9</accession>
<proteinExistence type="predicted"/>
<dbReference type="AlphaFoldDB" id="A0A8S1KRF9"/>
<sequence length="42" mass="5110">MNRINIKLILNDKLKSLKQDYLKNCILHIIWPKDYQQKIQGK</sequence>
<organism evidence="1 2">
    <name type="scientific">Paramecium primaurelia</name>
    <dbReference type="NCBI Taxonomy" id="5886"/>
    <lineage>
        <taxon>Eukaryota</taxon>
        <taxon>Sar</taxon>
        <taxon>Alveolata</taxon>
        <taxon>Ciliophora</taxon>
        <taxon>Intramacronucleata</taxon>
        <taxon>Oligohymenophorea</taxon>
        <taxon>Peniculida</taxon>
        <taxon>Parameciidae</taxon>
        <taxon>Paramecium</taxon>
    </lineage>
</organism>
<dbReference type="Proteomes" id="UP000688137">
    <property type="component" value="Unassembled WGS sequence"/>
</dbReference>
<evidence type="ECO:0000313" key="2">
    <source>
        <dbReference type="Proteomes" id="UP000688137"/>
    </source>
</evidence>
<reference evidence="1" key="1">
    <citation type="submission" date="2021-01" db="EMBL/GenBank/DDBJ databases">
        <authorList>
            <consortium name="Genoscope - CEA"/>
            <person name="William W."/>
        </authorList>
    </citation>
    <scope>NUCLEOTIDE SEQUENCE</scope>
</reference>
<dbReference type="EMBL" id="CAJJDM010000022">
    <property type="protein sequence ID" value="CAD8056455.1"/>
    <property type="molecule type" value="Genomic_DNA"/>
</dbReference>
<evidence type="ECO:0000313" key="1">
    <source>
        <dbReference type="EMBL" id="CAD8056455.1"/>
    </source>
</evidence>
<keyword evidence="2" id="KW-1185">Reference proteome</keyword>
<gene>
    <name evidence="1" type="ORF">PPRIM_AZ9-3.1.T0240320</name>
</gene>
<comment type="caution">
    <text evidence="1">The sequence shown here is derived from an EMBL/GenBank/DDBJ whole genome shotgun (WGS) entry which is preliminary data.</text>
</comment>